<dbReference type="Gene3D" id="3.30.1780.10">
    <property type="entry name" value="ornithine cyclodeaminase, domain 1"/>
    <property type="match status" value="1"/>
</dbReference>
<dbReference type="OMA" id="CVGMGLM"/>
<dbReference type="Pfam" id="PF02423">
    <property type="entry name" value="OCD_Mu_crystall"/>
    <property type="match status" value="1"/>
</dbReference>
<keyword evidence="2" id="KW-1185">Reference proteome</keyword>
<dbReference type="InterPro" id="IPR003462">
    <property type="entry name" value="ODC_Mu_crystall"/>
</dbReference>
<dbReference type="AlphaFoldDB" id="A0A0U1M5F0"/>
<dbReference type="PANTHER" id="PTHR13812:SF23">
    <property type="entry name" value="PRNX PROTEIN"/>
    <property type="match status" value="1"/>
</dbReference>
<organism evidence="1 2">
    <name type="scientific">Talaromyces islandicus</name>
    <name type="common">Penicillium islandicum</name>
    <dbReference type="NCBI Taxonomy" id="28573"/>
    <lineage>
        <taxon>Eukaryota</taxon>
        <taxon>Fungi</taxon>
        <taxon>Dikarya</taxon>
        <taxon>Ascomycota</taxon>
        <taxon>Pezizomycotina</taxon>
        <taxon>Eurotiomycetes</taxon>
        <taxon>Eurotiomycetidae</taxon>
        <taxon>Eurotiales</taxon>
        <taxon>Trichocomaceae</taxon>
        <taxon>Talaromyces</taxon>
        <taxon>Talaromyces sect. Islandici</taxon>
    </lineage>
</organism>
<proteinExistence type="predicted"/>
<reference evidence="1 2" key="1">
    <citation type="submission" date="2015-04" db="EMBL/GenBank/DDBJ databases">
        <authorList>
            <person name="Syromyatnikov M.Y."/>
            <person name="Popov V.N."/>
        </authorList>
    </citation>
    <scope>NUCLEOTIDE SEQUENCE [LARGE SCALE GENOMIC DNA]</scope>
    <source>
        <strain evidence="1">WF-38-12</strain>
    </source>
</reference>
<dbReference type="EMBL" id="CVMT01000008">
    <property type="protein sequence ID" value="CRG90775.1"/>
    <property type="molecule type" value="Genomic_DNA"/>
</dbReference>
<dbReference type="GO" id="GO:0005737">
    <property type="term" value="C:cytoplasm"/>
    <property type="evidence" value="ECO:0007669"/>
    <property type="project" value="TreeGrafter"/>
</dbReference>
<protein>
    <recommendedName>
        <fullName evidence="3">Ornithine cyclodeaminase</fullName>
    </recommendedName>
</protein>
<dbReference type="Gene3D" id="3.40.50.720">
    <property type="entry name" value="NAD(P)-binding Rossmann-like Domain"/>
    <property type="match status" value="1"/>
</dbReference>
<dbReference type="STRING" id="28573.A0A0U1M5F0"/>
<dbReference type="InterPro" id="IPR023401">
    <property type="entry name" value="ODC_N"/>
</dbReference>
<dbReference type="OrthoDB" id="41492at2759"/>
<evidence type="ECO:0000313" key="2">
    <source>
        <dbReference type="Proteomes" id="UP000054383"/>
    </source>
</evidence>
<sequence length="358" mass="39205">MLVLPEDKLSQLLVNLDQEQCEKILQTFSDALATCSAQSKLSEQQQEQKQIHQPLRSSIVTSHGDTTLFMPVSDTLSTSIKIVTVPKKGPIRGVINVLSPQGALLGVISAAEVTAFRTALATMTLFSRCKWLFDSKKAQIIVFGAGRQAEWHARLALLLLSEEKIEGITFVNRGQERLDEMMTGLLPDLQQRYPNLKVTAYAKSALQPEEYASRLTSDLAESNVVFCCTPSTEPLFAYDAITANRNQRFISMIGSYKPHMQEVDKQTLLSGTEGRIYVDSKHACLEEAGELIMAGVQESQLVEAGEAFGQDPGLESERGPGSGNIVFKCVGMGIMDLVVAKTLLEMAAERGLGTKVDF</sequence>
<dbReference type="SUPFAM" id="SSF51735">
    <property type="entry name" value="NAD(P)-binding Rossmann-fold domains"/>
    <property type="match status" value="1"/>
</dbReference>
<evidence type="ECO:0000313" key="1">
    <source>
        <dbReference type="EMBL" id="CRG90775.1"/>
    </source>
</evidence>
<accession>A0A0U1M5F0</accession>
<dbReference type="InterPro" id="IPR036291">
    <property type="entry name" value="NAD(P)-bd_dom_sf"/>
</dbReference>
<dbReference type="PANTHER" id="PTHR13812">
    <property type="entry name" value="KETIMINE REDUCTASE MU-CRYSTALLIN"/>
    <property type="match status" value="1"/>
</dbReference>
<evidence type="ECO:0008006" key="3">
    <source>
        <dbReference type="Google" id="ProtNLM"/>
    </source>
</evidence>
<name>A0A0U1M5F0_TALIS</name>
<dbReference type="Proteomes" id="UP000054383">
    <property type="component" value="Unassembled WGS sequence"/>
</dbReference>
<gene>
    <name evidence="1" type="ORF">PISL3812_07820</name>
</gene>